<proteinExistence type="predicted"/>
<dbReference type="PANTHER" id="PTHR34473:SF3">
    <property type="entry name" value="TRANSMEMBRANE PROTEIN-RELATED"/>
    <property type="match status" value="1"/>
</dbReference>
<keyword evidence="1" id="KW-0812">Transmembrane</keyword>
<evidence type="ECO:0000313" key="2">
    <source>
        <dbReference type="EMBL" id="EUA65218.1"/>
    </source>
</evidence>
<feature type="transmembrane region" description="Helical" evidence="1">
    <location>
        <begin position="364"/>
        <end position="384"/>
    </location>
</feature>
<dbReference type="AlphaFoldDB" id="A0A829QRY7"/>
<dbReference type="EMBL" id="JAOH01000002">
    <property type="protein sequence ID" value="EUA65218.1"/>
    <property type="molecule type" value="Genomic_DNA"/>
</dbReference>
<keyword evidence="1" id="KW-1133">Transmembrane helix</keyword>
<name>A0A829QRY7_9MYCO</name>
<gene>
    <name evidence="2" type="ORF">I542_5398</name>
</gene>
<protein>
    <submittedName>
        <fullName evidence="2">Bacterial PH domain protein</fullName>
    </submittedName>
</protein>
<evidence type="ECO:0000313" key="3">
    <source>
        <dbReference type="Proteomes" id="UP000021210"/>
    </source>
</evidence>
<keyword evidence="1" id="KW-0472">Membrane</keyword>
<accession>A0A829QRY7</accession>
<dbReference type="Proteomes" id="UP000021210">
    <property type="component" value="Unassembled WGS sequence"/>
</dbReference>
<feature type="transmembrane region" description="Helical" evidence="1">
    <location>
        <begin position="152"/>
        <end position="173"/>
    </location>
</feature>
<dbReference type="PANTHER" id="PTHR34473">
    <property type="entry name" value="UPF0699 TRANSMEMBRANE PROTEIN YDBS"/>
    <property type="match status" value="1"/>
</dbReference>
<feature type="transmembrane region" description="Helical" evidence="1">
    <location>
        <begin position="20"/>
        <end position="48"/>
    </location>
</feature>
<evidence type="ECO:0000256" key="1">
    <source>
        <dbReference type="SAM" id="Phobius"/>
    </source>
</evidence>
<feature type="transmembrane region" description="Helical" evidence="1">
    <location>
        <begin position="341"/>
        <end position="358"/>
    </location>
</feature>
<comment type="caution">
    <text evidence="2">The sequence shown here is derived from an EMBL/GenBank/DDBJ whole genome shotgun (WGS) entry which is preliminary data.</text>
</comment>
<reference evidence="2 3" key="1">
    <citation type="submission" date="2013-12" db="EMBL/GenBank/DDBJ databases">
        <authorList>
            <person name="Zelazny A."/>
            <person name="Olivier K."/>
            <person name="Holland S."/>
            <person name="Lenaerts A."/>
            <person name="Ordway D."/>
            <person name="DeGroote M.A."/>
            <person name="Parker T."/>
            <person name="Sizemore C."/>
            <person name="Tallon L.J."/>
            <person name="Sadzewicz L.K."/>
            <person name="Sengamalay N."/>
            <person name="Fraser C.M."/>
            <person name="Hine E."/>
            <person name="Shefchek K.A."/>
            <person name="Das S.P."/>
            <person name="Tettelin H."/>
        </authorList>
    </citation>
    <scope>NUCLEOTIDE SEQUENCE [LARGE SCALE GENOMIC DNA]</scope>
    <source>
        <strain evidence="2 3">1948</strain>
    </source>
</reference>
<feature type="transmembrane region" description="Helical" evidence="1">
    <location>
        <begin position="193"/>
        <end position="217"/>
    </location>
</feature>
<sequence>MTLRRSARWILREFIETLKIGWAGLALVLVNESFLLLFLAYLVLVVLLKTWAWRRTTIQVGGDAVVLEVRGVTTRRESVARSAVETLVVSAEMLDRLCGLQTLQLTTNDDSNNLVLDGLSPQSVRDIGASLETEVSEKASDVRVIAAFRPGWFGYSLLTPIGWAGVVGVAFLANRIGDRFVSQFDGLSAQARAALAHIATPLLIVLGVASGVAIVLFSYAARYGGFRLEESPGTGSGEDPLLIYRRGLLETKAITFARSRIRGIRLTEPIPLRWAKGARLHAEIVGHKDIELLPPTARTFALHIARDVLSHHGLDAVAAVSAGGRLAAHGRAARRVSLQESATVPLVLIVAAAGAAVINAESSFLVILALVLLIVRLCYTWIVSGRRASAWGRRSNQPLVLAQSHPRLARNLSITTCDSALGVRTRQSWRQRRAGVADLRIRSNAGDGALAVDCLPVIAATNLAVCLCPVAATFARAGVATGRSGTCRCPIRKVRHPAPWHGDDHIAIPELIVGELVSKPFWIVGMFSRMRQVS</sequence>
<organism evidence="2 3">
    <name type="scientific">Mycobacteroides abscessus 1948</name>
    <dbReference type="NCBI Taxonomy" id="1299323"/>
    <lineage>
        <taxon>Bacteria</taxon>
        <taxon>Bacillati</taxon>
        <taxon>Actinomycetota</taxon>
        <taxon>Actinomycetes</taxon>
        <taxon>Mycobacteriales</taxon>
        <taxon>Mycobacteriaceae</taxon>
        <taxon>Mycobacteroides</taxon>
        <taxon>Mycobacteroides abscessus</taxon>
    </lineage>
</organism>